<reference evidence="1" key="1">
    <citation type="journal article" date="2015" name="Nature">
        <title>Complex archaea that bridge the gap between prokaryotes and eukaryotes.</title>
        <authorList>
            <person name="Spang A."/>
            <person name="Saw J.H."/>
            <person name="Jorgensen S.L."/>
            <person name="Zaremba-Niedzwiedzka K."/>
            <person name="Martijn J."/>
            <person name="Lind A.E."/>
            <person name="van Eijk R."/>
            <person name="Schleper C."/>
            <person name="Guy L."/>
            <person name="Ettema T.J."/>
        </authorList>
    </citation>
    <scope>NUCLEOTIDE SEQUENCE</scope>
</reference>
<accession>A0A0F9VVP6</accession>
<comment type="caution">
    <text evidence="1">The sequence shown here is derived from an EMBL/GenBank/DDBJ whole genome shotgun (WGS) entry which is preliminary data.</text>
</comment>
<dbReference type="AlphaFoldDB" id="A0A0F9VVP6"/>
<name>A0A0F9VVP6_9ZZZZ</name>
<sequence length="54" mass="6337">MGKGSKPRPYSTTKEERALRDKYATTKMTFSEFEKAYHKLMKQGLIKRNGRVIE</sequence>
<protein>
    <submittedName>
        <fullName evidence="1">Uncharacterized protein</fullName>
    </submittedName>
</protein>
<proteinExistence type="predicted"/>
<dbReference type="EMBL" id="LAZR01000418">
    <property type="protein sequence ID" value="KKN69788.1"/>
    <property type="molecule type" value="Genomic_DNA"/>
</dbReference>
<evidence type="ECO:0000313" key="1">
    <source>
        <dbReference type="EMBL" id="KKN69788.1"/>
    </source>
</evidence>
<organism evidence="1">
    <name type="scientific">marine sediment metagenome</name>
    <dbReference type="NCBI Taxonomy" id="412755"/>
    <lineage>
        <taxon>unclassified sequences</taxon>
        <taxon>metagenomes</taxon>
        <taxon>ecological metagenomes</taxon>
    </lineage>
</organism>
<gene>
    <name evidence="1" type="ORF">LCGC14_0437340</name>
</gene>